<keyword evidence="3" id="KW-1185">Reference proteome</keyword>
<feature type="chain" id="PRO_5024858231" evidence="1">
    <location>
        <begin position="22"/>
        <end position="370"/>
    </location>
</feature>
<organism evidence="2 3">
    <name type="scientific">Solirubrobacter pauli</name>
    <dbReference type="NCBI Taxonomy" id="166793"/>
    <lineage>
        <taxon>Bacteria</taxon>
        <taxon>Bacillati</taxon>
        <taxon>Actinomycetota</taxon>
        <taxon>Thermoleophilia</taxon>
        <taxon>Solirubrobacterales</taxon>
        <taxon>Solirubrobacteraceae</taxon>
        <taxon>Solirubrobacter</taxon>
    </lineage>
</organism>
<keyword evidence="2" id="KW-0378">Hydrolase</keyword>
<gene>
    <name evidence="2" type="ORF">C8N24_4626</name>
</gene>
<evidence type="ECO:0000313" key="3">
    <source>
        <dbReference type="Proteomes" id="UP000278962"/>
    </source>
</evidence>
<dbReference type="Proteomes" id="UP000278962">
    <property type="component" value="Unassembled WGS sequence"/>
</dbReference>
<evidence type="ECO:0000256" key="1">
    <source>
        <dbReference type="SAM" id="SignalP"/>
    </source>
</evidence>
<reference evidence="2 3" key="1">
    <citation type="submission" date="2018-10" db="EMBL/GenBank/DDBJ databases">
        <title>Genomic Encyclopedia of Archaeal and Bacterial Type Strains, Phase II (KMG-II): from individual species to whole genera.</title>
        <authorList>
            <person name="Goeker M."/>
        </authorList>
    </citation>
    <scope>NUCLEOTIDE SEQUENCE [LARGE SCALE GENOMIC DNA]</scope>
    <source>
        <strain evidence="2 3">DSM 14954</strain>
    </source>
</reference>
<protein>
    <submittedName>
        <fullName evidence="2">Glycosyl hydrolase family 39</fullName>
    </submittedName>
</protein>
<feature type="signal peptide" evidence="1">
    <location>
        <begin position="1"/>
        <end position="21"/>
    </location>
</feature>
<dbReference type="GO" id="GO:0004553">
    <property type="term" value="F:hydrolase activity, hydrolyzing O-glycosyl compounds"/>
    <property type="evidence" value="ECO:0007669"/>
    <property type="project" value="TreeGrafter"/>
</dbReference>
<dbReference type="RefSeq" id="WP_170179333.1">
    <property type="nucleotide sequence ID" value="NZ_RBIL01000002.1"/>
</dbReference>
<dbReference type="PANTHER" id="PTHR12631:SF10">
    <property type="entry name" value="BETA-XYLOSIDASE-LIKE PROTEIN-RELATED"/>
    <property type="match status" value="1"/>
</dbReference>
<proteinExistence type="predicted"/>
<name>A0A660L3X8_9ACTN</name>
<dbReference type="InterPro" id="IPR051923">
    <property type="entry name" value="Glycosyl_Hydrolase_39"/>
</dbReference>
<sequence>MRVTVTFALLLALLVPATANAAKRQVPRGWLGVVADGPLNDPAYPQGPAEWDRMAGSGVEAVRTAFYWSAIERAPGQYDFGLKDQLVLAAAQRGLSVLPVIQGTPEWAARNPGDLASPPRDNADFARLLAALVTRYGPSGSLWIEHPEVSKQPIRAWQIWNEPNLTRYWNVAPWAPSYVALLKTADKALKAADPGSKTVLAGLPNESWKALESIYKAGARGAFDVVTLHPYTGKVKNTVRVVKIVRRVMERRKDRKMPIWVTELSWPASAGKAKAEGGDFATTDAGQASRLAAALKLFAKERKALGVERLYWYTWLSVEGITDSGFDYSGLRRLRNGVLHDAPALSVFRREARRLQGCSKALGDARRCRT</sequence>
<evidence type="ECO:0000313" key="2">
    <source>
        <dbReference type="EMBL" id="RKQ86613.1"/>
    </source>
</evidence>
<accession>A0A660L3X8</accession>
<dbReference type="Gene3D" id="3.20.20.80">
    <property type="entry name" value="Glycosidases"/>
    <property type="match status" value="1"/>
</dbReference>
<dbReference type="EMBL" id="RBIL01000002">
    <property type="protein sequence ID" value="RKQ86613.1"/>
    <property type="molecule type" value="Genomic_DNA"/>
</dbReference>
<dbReference type="InterPro" id="IPR017853">
    <property type="entry name" value="GH"/>
</dbReference>
<dbReference type="SUPFAM" id="SSF51445">
    <property type="entry name" value="(Trans)glycosidases"/>
    <property type="match status" value="1"/>
</dbReference>
<comment type="caution">
    <text evidence="2">The sequence shown here is derived from an EMBL/GenBank/DDBJ whole genome shotgun (WGS) entry which is preliminary data.</text>
</comment>
<dbReference type="PANTHER" id="PTHR12631">
    <property type="entry name" value="ALPHA-L-IDURONIDASE"/>
    <property type="match status" value="1"/>
</dbReference>
<dbReference type="AlphaFoldDB" id="A0A660L3X8"/>
<keyword evidence="1" id="KW-0732">Signal</keyword>